<proteinExistence type="predicted"/>
<reference evidence="1" key="1">
    <citation type="submission" date="2024-05" db="EMBL/GenBank/DDBJ databases">
        <title>Whole genome shotgun sequence of Streptomyces hydrogenans NBRC 13475.</title>
        <authorList>
            <person name="Komaki H."/>
            <person name="Tamura T."/>
        </authorList>
    </citation>
    <scope>NUCLEOTIDE SEQUENCE</scope>
    <source>
        <strain evidence="1">NBRC 13475</strain>
    </source>
</reference>
<dbReference type="Proteomes" id="UP001052739">
    <property type="component" value="Unassembled WGS sequence"/>
</dbReference>
<gene>
    <name evidence="1" type="ORF">Shyd_93740</name>
</gene>
<evidence type="ECO:0000313" key="2">
    <source>
        <dbReference type="Proteomes" id="UP001052739"/>
    </source>
</evidence>
<comment type="caution">
    <text evidence="1">The sequence shown here is derived from an EMBL/GenBank/DDBJ whole genome shotgun (WGS) entry which is preliminary data.</text>
</comment>
<accession>A0ABQ3PSJ5</accession>
<dbReference type="EMBL" id="BNDW01000119">
    <property type="protein sequence ID" value="GHI28003.1"/>
    <property type="molecule type" value="Genomic_DNA"/>
</dbReference>
<sequence length="89" mass="9823">MRPRRLAALGMASSGMATPRWEKGEGCLRGADAFSTHQVHEPAARVPADRQRISAEVVQQSCQPGGLFVLPTSDHLPTRKDELQKLQWC</sequence>
<organism evidence="1 2">
    <name type="scientific">Streptomyces hydrogenans</name>
    <dbReference type="NCBI Taxonomy" id="1873719"/>
    <lineage>
        <taxon>Bacteria</taxon>
        <taxon>Bacillati</taxon>
        <taxon>Actinomycetota</taxon>
        <taxon>Actinomycetes</taxon>
        <taxon>Kitasatosporales</taxon>
        <taxon>Streptomycetaceae</taxon>
        <taxon>Streptomyces</taxon>
    </lineage>
</organism>
<protein>
    <recommendedName>
        <fullName evidence="3">Secreted protein</fullName>
    </recommendedName>
</protein>
<name>A0ABQ3PSJ5_9ACTN</name>
<evidence type="ECO:0008006" key="3">
    <source>
        <dbReference type="Google" id="ProtNLM"/>
    </source>
</evidence>
<keyword evidence="2" id="KW-1185">Reference proteome</keyword>
<evidence type="ECO:0000313" key="1">
    <source>
        <dbReference type="EMBL" id="GHI28003.1"/>
    </source>
</evidence>